<evidence type="ECO:0000313" key="5">
    <source>
        <dbReference type="EMBL" id="SFZ70151.1"/>
    </source>
</evidence>
<dbReference type="NCBIfam" id="NF037995">
    <property type="entry name" value="TRAP_S1"/>
    <property type="match status" value="1"/>
</dbReference>
<dbReference type="PIRSF" id="PIRSF006470">
    <property type="entry name" value="DctB"/>
    <property type="match status" value="1"/>
</dbReference>
<feature type="signal peptide" evidence="4">
    <location>
        <begin position="1"/>
        <end position="20"/>
    </location>
</feature>
<name>A0A1K2H3F1_9NEIS</name>
<dbReference type="InterPro" id="IPR018389">
    <property type="entry name" value="DctP_fam"/>
</dbReference>
<keyword evidence="3 4" id="KW-0732">Signal</keyword>
<dbReference type="Proteomes" id="UP000186513">
    <property type="component" value="Unassembled WGS sequence"/>
</dbReference>
<dbReference type="RefSeq" id="WP_072426637.1">
    <property type="nucleotide sequence ID" value="NZ_FPKR01000001.1"/>
</dbReference>
<dbReference type="Gene3D" id="3.40.190.170">
    <property type="entry name" value="Bacterial extracellular solute-binding protein, family 7"/>
    <property type="match status" value="1"/>
</dbReference>
<evidence type="ECO:0000313" key="6">
    <source>
        <dbReference type="Proteomes" id="UP000186513"/>
    </source>
</evidence>
<dbReference type="InterPro" id="IPR038404">
    <property type="entry name" value="TRAP_DctP_sf"/>
</dbReference>
<gene>
    <name evidence="5" type="ORF">SAMN02745887_00074</name>
</gene>
<dbReference type="GO" id="GO:0055085">
    <property type="term" value="P:transmembrane transport"/>
    <property type="evidence" value="ECO:0007669"/>
    <property type="project" value="InterPro"/>
</dbReference>
<dbReference type="GO" id="GO:0015740">
    <property type="term" value="P:C4-dicarboxylate transport"/>
    <property type="evidence" value="ECO:0007669"/>
    <property type="project" value="TreeGrafter"/>
</dbReference>
<protein>
    <submittedName>
        <fullName evidence="5">C4-dicarboxylate-binding protein DctP</fullName>
    </submittedName>
</protein>
<sequence length="332" mass="37506">MSRHLCLLLVLSALALPAQAAPLIIKFSHVVAPDTPKGRAALKFKDLAEKMTRGKVRVQVYPNSQLYKDREELEALQINAVQMLAPSLSKFGPLGLREFELFDLPYLFPDEQVLHRVMDGPIGQRLLQRLESKGLLGLAYWDNGFKHFSANRPLHKLEDFKGLRMRIQPSQVLAAQMRALGAQPQPMGFAEVYGALERGVVDGTENPESNFFSQQMDRVQSHLTLSQHGYLGYVVVVNLRVWRGLPDDIRLTLEEALRLATVFERQIAREDNRQALARVRAAGRTQVHVLPRAERERLRQQMLPVHRAFMPVIGRDLIEGSYRAAAESAPPP</sequence>
<dbReference type="PANTHER" id="PTHR33376:SF7">
    <property type="entry name" value="C4-DICARBOXYLATE-BINDING PROTEIN DCTB"/>
    <property type="match status" value="1"/>
</dbReference>
<keyword evidence="6" id="KW-1185">Reference proteome</keyword>
<evidence type="ECO:0000256" key="3">
    <source>
        <dbReference type="ARBA" id="ARBA00022729"/>
    </source>
</evidence>
<dbReference type="NCBIfam" id="TIGR00787">
    <property type="entry name" value="dctP"/>
    <property type="match status" value="1"/>
</dbReference>
<keyword evidence="2" id="KW-0813">Transport</keyword>
<organism evidence="5 6">
    <name type="scientific">Chitinimonas taiwanensis DSM 18899</name>
    <dbReference type="NCBI Taxonomy" id="1121279"/>
    <lineage>
        <taxon>Bacteria</taxon>
        <taxon>Pseudomonadati</taxon>
        <taxon>Pseudomonadota</taxon>
        <taxon>Betaproteobacteria</taxon>
        <taxon>Neisseriales</taxon>
        <taxon>Chitinibacteraceae</taxon>
        <taxon>Chitinimonas</taxon>
    </lineage>
</organism>
<dbReference type="Pfam" id="PF03480">
    <property type="entry name" value="DctP"/>
    <property type="match status" value="1"/>
</dbReference>
<dbReference type="InterPro" id="IPR004682">
    <property type="entry name" value="TRAP_DctP"/>
</dbReference>
<dbReference type="GO" id="GO:0030288">
    <property type="term" value="C:outer membrane-bounded periplasmic space"/>
    <property type="evidence" value="ECO:0007669"/>
    <property type="project" value="InterPro"/>
</dbReference>
<dbReference type="STRING" id="1121279.SAMN02745887_00074"/>
<evidence type="ECO:0000256" key="2">
    <source>
        <dbReference type="ARBA" id="ARBA00022448"/>
    </source>
</evidence>
<evidence type="ECO:0000256" key="1">
    <source>
        <dbReference type="ARBA" id="ARBA00009023"/>
    </source>
</evidence>
<dbReference type="PANTHER" id="PTHR33376">
    <property type="match status" value="1"/>
</dbReference>
<reference evidence="5 6" key="1">
    <citation type="submission" date="2016-11" db="EMBL/GenBank/DDBJ databases">
        <authorList>
            <person name="Jaros S."/>
            <person name="Januszkiewicz K."/>
            <person name="Wedrychowicz H."/>
        </authorList>
    </citation>
    <scope>NUCLEOTIDE SEQUENCE [LARGE SCALE GENOMIC DNA]</scope>
    <source>
        <strain evidence="5 6">DSM 18899</strain>
    </source>
</reference>
<dbReference type="EMBL" id="FPKR01000001">
    <property type="protein sequence ID" value="SFZ70151.1"/>
    <property type="molecule type" value="Genomic_DNA"/>
</dbReference>
<dbReference type="OrthoDB" id="9794826at2"/>
<feature type="chain" id="PRO_5013267340" evidence="4">
    <location>
        <begin position="21"/>
        <end position="332"/>
    </location>
</feature>
<dbReference type="AlphaFoldDB" id="A0A1K2H3F1"/>
<proteinExistence type="inferred from homology"/>
<accession>A0A1K2H3F1</accession>
<evidence type="ECO:0000256" key="4">
    <source>
        <dbReference type="SAM" id="SignalP"/>
    </source>
</evidence>
<comment type="similarity">
    <text evidence="1">Belongs to the bacterial solute-binding protein 7 family.</text>
</comment>
<dbReference type="CDD" id="cd13674">
    <property type="entry name" value="PBP2_TRAP_SBP_like_1"/>
    <property type="match status" value="1"/>
</dbReference>